<dbReference type="Proteomes" id="UP000887565">
    <property type="component" value="Unplaced"/>
</dbReference>
<dbReference type="WBParaSite" id="nRc.2.0.1.t14860-RA">
    <property type="protein sequence ID" value="nRc.2.0.1.t14860-RA"/>
    <property type="gene ID" value="nRc.2.0.1.g14860"/>
</dbReference>
<keyword evidence="2" id="KW-1185">Reference proteome</keyword>
<accession>A0A915IM22</accession>
<evidence type="ECO:0000313" key="3">
    <source>
        <dbReference type="WBParaSite" id="nRc.2.0.1.t14860-RA"/>
    </source>
</evidence>
<proteinExistence type="predicted"/>
<reference evidence="3" key="1">
    <citation type="submission" date="2022-11" db="UniProtKB">
        <authorList>
            <consortium name="WormBaseParasite"/>
        </authorList>
    </citation>
    <scope>IDENTIFICATION</scope>
</reference>
<name>A0A915IM22_ROMCU</name>
<feature type="region of interest" description="Disordered" evidence="1">
    <location>
        <begin position="86"/>
        <end position="108"/>
    </location>
</feature>
<evidence type="ECO:0000256" key="1">
    <source>
        <dbReference type="SAM" id="MobiDB-lite"/>
    </source>
</evidence>
<organism evidence="2 3">
    <name type="scientific">Romanomermis culicivorax</name>
    <name type="common">Nematode worm</name>
    <dbReference type="NCBI Taxonomy" id="13658"/>
    <lineage>
        <taxon>Eukaryota</taxon>
        <taxon>Metazoa</taxon>
        <taxon>Ecdysozoa</taxon>
        <taxon>Nematoda</taxon>
        <taxon>Enoplea</taxon>
        <taxon>Dorylaimia</taxon>
        <taxon>Mermithida</taxon>
        <taxon>Mermithoidea</taxon>
        <taxon>Mermithidae</taxon>
        <taxon>Romanomermis</taxon>
    </lineage>
</organism>
<dbReference type="AlphaFoldDB" id="A0A915IM22"/>
<evidence type="ECO:0000313" key="2">
    <source>
        <dbReference type="Proteomes" id="UP000887565"/>
    </source>
</evidence>
<sequence length="108" mass="12647">MNKCTPVGKKHSMGPTQSINDQAYWQNLLNRVRCDQETRIEVFTFLEAEPETTPDSGGAVVNFQIFFLAYANRSKVHQQRCYNTGHEQKNVRVINHQEQRKNHDNREK</sequence>
<protein>
    <submittedName>
        <fullName evidence="3">Uncharacterized protein</fullName>
    </submittedName>
</protein>